<evidence type="ECO:0000256" key="1">
    <source>
        <dbReference type="ARBA" id="ARBA00004496"/>
    </source>
</evidence>
<dbReference type="Pfam" id="PF14011">
    <property type="entry name" value="ESX-1_EspG"/>
    <property type="match status" value="1"/>
</dbReference>
<comment type="subcellular location">
    <subcellularLocation>
        <location evidence="1">Cytoplasm</location>
    </subcellularLocation>
</comment>
<comment type="caution">
    <text evidence="6">The sequence shown here is derived from an EMBL/GenBank/DDBJ whole genome shotgun (WGS) entry which is preliminary data.</text>
</comment>
<evidence type="ECO:0000256" key="4">
    <source>
        <dbReference type="ARBA" id="ARBA00023186"/>
    </source>
</evidence>
<dbReference type="AlphaFoldDB" id="A0A660C9I1"/>
<evidence type="ECO:0000256" key="3">
    <source>
        <dbReference type="ARBA" id="ARBA00022490"/>
    </source>
</evidence>
<reference evidence="6 7" key="1">
    <citation type="submission" date="2019-07" db="EMBL/GenBank/DDBJ databases">
        <title>R&amp;d 2014.</title>
        <authorList>
            <person name="Klenk H.-P."/>
        </authorList>
    </citation>
    <scope>NUCLEOTIDE SEQUENCE [LARGE SCALE GENOMIC DNA]</scope>
    <source>
        <strain evidence="6 7">DSM 43194</strain>
    </source>
</reference>
<organism evidence="6 7">
    <name type="scientific">Prauserella rugosa</name>
    <dbReference type="NCBI Taxonomy" id="43354"/>
    <lineage>
        <taxon>Bacteria</taxon>
        <taxon>Bacillati</taxon>
        <taxon>Actinomycetota</taxon>
        <taxon>Actinomycetes</taxon>
        <taxon>Pseudonocardiales</taxon>
        <taxon>Pseudonocardiaceae</taxon>
        <taxon>Prauserella</taxon>
    </lineage>
</organism>
<feature type="region of interest" description="Disordered" evidence="5">
    <location>
        <begin position="187"/>
        <end position="215"/>
    </location>
</feature>
<evidence type="ECO:0000313" key="7">
    <source>
        <dbReference type="Proteomes" id="UP000317303"/>
    </source>
</evidence>
<sequence length="290" mass="31585">MSGRFEFVLDNVEACVVGQALDVDIRRFPLRIQGIPSDPVRLAKLATIVTGELTKRRLVVGGEIHAQLRAAFEVIGQHVVSVAITGFDSSGADIAALAFTDGARAVRITQRPTDELDFCLFSDDDLVDLLAEVLPAMRAAPGPPATVRSSAQAEYRSAVTAQRAAERHHDEVETDAFGNISIISMVEPTPERRHRGRDSDGTGRATNAGDDNDERRLRRVLAGTRFGGGHITVTGRRSDTDPTSLSWLDVEDGRFLVHTTDDEGEFVARYEPADFHGLARAVREALSHAY</sequence>
<keyword evidence="7" id="KW-1185">Reference proteome</keyword>
<keyword evidence="3" id="KW-0963">Cytoplasm</keyword>
<gene>
    <name evidence="6" type="ORF">JD82_00013</name>
</gene>
<dbReference type="RefSeq" id="WP_030534318.1">
    <property type="nucleotide sequence ID" value="NZ_JOIJ01000029.1"/>
</dbReference>
<dbReference type="EMBL" id="VLJV01000001">
    <property type="protein sequence ID" value="TWH18199.1"/>
    <property type="molecule type" value="Genomic_DNA"/>
</dbReference>
<evidence type="ECO:0000256" key="2">
    <source>
        <dbReference type="ARBA" id="ARBA00006411"/>
    </source>
</evidence>
<keyword evidence="4" id="KW-0143">Chaperone</keyword>
<comment type="similarity">
    <text evidence="2">Belongs to the EspG family.</text>
</comment>
<evidence type="ECO:0000256" key="5">
    <source>
        <dbReference type="SAM" id="MobiDB-lite"/>
    </source>
</evidence>
<proteinExistence type="inferred from homology"/>
<dbReference type="Proteomes" id="UP000317303">
    <property type="component" value="Unassembled WGS sequence"/>
</dbReference>
<protein>
    <submittedName>
        <fullName evidence="6">ESAT-6 protein secretion system EspG family protein</fullName>
    </submittedName>
</protein>
<accession>A0A660C9I1</accession>
<dbReference type="OrthoDB" id="3687316at2"/>
<name>A0A660C9I1_9PSEU</name>
<evidence type="ECO:0000313" key="6">
    <source>
        <dbReference type="EMBL" id="TWH18199.1"/>
    </source>
</evidence>
<dbReference type="InterPro" id="IPR025734">
    <property type="entry name" value="EspG"/>
</dbReference>